<evidence type="ECO:0000256" key="1">
    <source>
        <dbReference type="ARBA" id="ARBA00005437"/>
    </source>
</evidence>
<dbReference type="PANTHER" id="PTHR31087:SF50">
    <property type="entry name" value="LURP-ONE-LIKE PROTEIN"/>
    <property type="match status" value="1"/>
</dbReference>
<accession>A0A9D5A497</accession>
<keyword evidence="2" id="KW-0732">Signal</keyword>
<dbReference type="AlphaFoldDB" id="A0A9D5A497"/>
<dbReference type="SUPFAM" id="SSF54518">
    <property type="entry name" value="Tubby C-terminal domain-like"/>
    <property type="match status" value="1"/>
</dbReference>
<evidence type="ECO:0000313" key="4">
    <source>
        <dbReference type="Proteomes" id="UP001058974"/>
    </source>
</evidence>
<dbReference type="EMBL" id="JAMSHJ010000007">
    <property type="protein sequence ID" value="KAI5392465.1"/>
    <property type="molecule type" value="Genomic_DNA"/>
</dbReference>
<sequence>KFILFISFHFHIFFSLIQLPFPNSSNIFCNKKQKREYFLKKKIMNNEELVIQDEYVYKEETRLTVLKTSRFFIGDGFVVYDCKGQLVFRSDSYGPHTRDKEELVLMNPHGRSLLTLRRKKLSLHRRWEGFKDDRKKGDKPIFNVRRRSIIGRSRSNVIVEIHDNPNMLYLIEGCFSQRSCKIFNTKKKLVVEIRRKVDPTTNVMLGKEVFVLCVQPDYDVSFIMGLILVLDQINGKSVFDNETIETSVHPIIEE</sequence>
<dbReference type="InterPro" id="IPR025659">
    <property type="entry name" value="Tubby-like_C"/>
</dbReference>
<dbReference type="InterPro" id="IPR038595">
    <property type="entry name" value="LOR_sf"/>
</dbReference>
<name>A0A9D5A497_PEA</name>
<feature type="signal peptide" evidence="2">
    <location>
        <begin position="1"/>
        <end position="24"/>
    </location>
</feature>
<reference evidence="3 4" key="1">
    <citation type="journal article" date="2022" name="Nat. Genet.">
        <title>Improved pea reference genome and pan-genome highlight genomic features and evolutionary characteristics.</title>
        <authorList>
            <person name="Yang T."/>
            <person name="Liu R."/>
            <person name="Luo Y."/>
            <person name="Hu S."/>
            <person name="Wang D."/>
            <person name="Wang C."/>
            <person name="Pandey M.K."/>
            <person name="Ge S."/>
            <person name="Xu Q."/>
            <person name="Li N."/>
            <person name="Li G."/>
            <person name="Huang Y."/>
            <person name="Saxena R.K."/>
            <person name="Ji Y."/>
            <person name="Li M."/>
            <person name="Yan X."/>
            <person name="He Y."/>
            <person name="Liu Y."/>
            <person name="Wang X."/>
            <person name="Xiang C."/>
            <person name="Varshney R.K."/>
            <person name="Ding H."/>
            <person name="Gao S."/>
            <person name="Zong X."/>
        </authorList>
    </citation>
    <scope>NUCLEOTIDE SEQUENCE [LARGE SCALE GENOMIC DNA]</scope>
    <source>
        <strain evidence="3 4">cv. Zhongwan 6</strain>
    </source>
</reference>
<evidence type="ECO:0000313" key="3">
    <source>
        <dbReference type="EMBL" id="KAI5392465.1"/>
    </source>
</evidence>
<keyword evidence="4" id="KW-1185">Reference proteome</keyword>
<feature type="non-terminal residue" evidence="3">
    <location>
        <position position="1"/>
    </location>
</feature>
<proteinExistence type="inferred from homology"/>
<dbReference type="Gene3D" id="2.40.160.200">
    <property type="entry name" value="LURP1-related"/>
    <property type="match status" value="1"/>
</dbReference>
<feature type="chain" id="PRO_5039000391" evidence="2">
    <location>
        <begin position="25"/>
        <end position="254"/>
    </location>
</feature>
<comment type="similarity">
    <text evidence="1">Belongs to the LOR family.</text>
</comment>
<dbReference type="Proteomes" id="UP001058974">
    <property type="component" value="Chromosome 7"/>
</dbReference>
<organism evidence="3 4">
    <name type="scientific">Pisum sativum</name>
    <name type="common">Garden pea</name>
    <name type="synonym">Lathyrus oleraceus</name>
    <dbReference type="NCBI Taxonomy" id="3888"/>
    <lineage>
        <taxon>Eukaryota</taxon>
        <taxon>Viridiplantae</taxon>
        <taxon>Streptophyta</taxon>
        <taxon>Embryophyta</taxon>
        <taxon>Tracheophyta</taxon>
        <taxon>Spermatophyta</taxon>
        <taxon>Magnoliopsida</taxon>
        <taxon>eudicotyledons</taxon>
        <taxon>Gunneridae</taxon>
        <taxon>Pentapetalae</taxon>
        <taxon>rosids</taxon>
        <taxon>fabids</taxon>
        <taxon>Fabales</taxon>
        <taxon>Fabaceae</taxon>
        <taxon>Papilionoideae</taxon>
        <taxon>50 kb inversion clade</taxon>
        <taxon>NPAAA clade</taxon>
        <taxon>Hologalegina</taxon>
        <taxon>IRL clade</taxon>
        <taxon>Fabeae</taxon>
        <taxon>Lathyrus</taxon>
    </lineage>
</organism>
<gene>
    <name evidence="3" type="ORF">KIW84_077027</name>
</gene>
<dbReference type="Gramene" id="Psat07G0702700-T1">
    <property type="protein sequence ID" value="KAI5392465.1"/>
    <property type="gene ID" value="KIW84_077027"/>
</dbReference>
<dbReference type="PANTHER" id="PTHR31087">
    <property type="match status" value="1"/>
</dbReference>
<dbReference type="InterPro" id="IPR007612">
    <property type="entry name" value="LOR"/>
</dbReference>
<protein>
    <submittedName>
        <fullName evidence="3">Uncharacterized protein</fullName>
    </submittedName>
</protein>
<dbReference type="Pfam" id="PF04525">
    <property type="entry name" value="LOR"/>
    <property type="match status" value="1"/>
</dbReference>
<comment type="caution">
    <text evidence="3">The sequence shown here is derived from an EMBL/GenBank/DDBJ whole genome shotgun (WGS) entry which is preliminary data.</text>
</comment>
<evidence type="ECO:0000256" key="2">
    <source>
        <dbReference type="SAM" id="SignalP"/>
    </source>
</evidence>